<evidence type="ECO:0000313" key="2">
    <source>
        <dbReference type="Proteomes" id="UP000288805"/>
    </source>
</evidence>
<accession>A0A438JHP2</accession>
<protein>
    <submittedName>
        <fullName evidence="1">Telomerase Cajal body protein 1</fullName>
    </submittedName>
</protein>
<dbReference type="Proteomes" id="UP000288805">
    <property type="component" value="Unassembled WGS sequence"/>
</dbReference>
<evidence type="ECO:0000313" key="1">
    <source>
        <dbReference type="EMBL" id="RVX08473.1"/>
    </source>
</evidence>
<organism evidence="1 2">
    <name type="scientific">Vitis vinifera</name>
    <name type="common">Grape</name>
    <dbReference type="NCBI Taxonomy" id="29760"/>
    <lineage>
        <taxon>Eukaryota</taxon>
        <taxon>Viridiplantae</taxon>
        <taxon>Streptophyta</taxon>
        <taxon>Embryophyta</taxon>
        <taxon>Tracheophyta</taxon>
        <taxon>Spermatophyta</taxon>
        <taxon>Magnoliopsida</taxon>
        <taxon>eudicotyledons</taxon>
        <taxon>Gunneridae</taxon>
        <taxon>Pentapetalae</taxon>
        <taxon>rosids</taxon>
        <taxon>Vitales</taxon>
        <taxon>Vitaceae</taxon>
        <taxon>Viteae</taxon>
        <taxon>Vitis</taxon>
    </lineage>
</organism>
<dbReference type="OrthoDB" id="239865at2759"/>
<dbReference type="InterPro" id="IPR051150">
    <property type="entry name" value="SWT21/TCAB1_mRNA_Telomere"/>
</dbReference>
<reference evidence="1 2" key="1">
    <citation type="journal article" date="2018" name="PLoS Genet.">
        <title>Population sequencing reveals clonal diversity and ancestral inbreeding in the grapevine cultivar Chardonnay.</title>
        <authorList>
            <person name="Roach M.J."/>
            <person name="Johnson D.L."/>
            <person name="Bohlmann J."/>
            <person name="van Vuuren H.J."/>
            <person name="Jones S.J."/>
            <person name="Pretorius I.S."/>
            <person name="Schmidt S.A."/>
            <person name="Borneman A.R."/>
        </authorList>
    </citation>
    <scope>NUCLEOTIDE SEQUENCE [LARGE SCALE GENOMIC DNA]</scope>
    <source>
        <strain evidence="2">cv. Chardonnay</strain>
        <tissue evidence="1">Leaf</tissue>
    </source>
</reference>
<dbReference type="EMBL" id="QGNW01000041">
    <property type="protein sequence ID" value="RVX08473.1"/>
    <property type="molecule type" value="Genomic_DNA"/>
</dbReference>
<proteinExistence type="predicted"/>
<name>A0A438JHP2_VITVI</name>
<dbReference type="PANTHER" id="PTHR13211:SF0">
    <property type="entry name" value="TELOMERASE CAJAL BODY PROTEIN 1"/>
    <property type="match status" value="1"/>
</dbReference>
<dbReference type="PANTHER" id="PTHR13211">
    <property type="entry name" value="TELOMERASE CAJAL BODY PROTEIN 1"/>
    <property type="match status" value="1"/>
</dbReference>
<gene>
    <name evidence="1" type="primary">Wrap53_1</name>
    <name evidence="1" type="ORF">CK203_014276</name>
</gene>
<comment type="caution">
    <text evidence="1">The sequence shown here is derived from an EMBL/GenBank/DDBJ whole genome shotgun (WGS) entry which is preliminary data.</text>
</comment>
<sequence length="148" mass="16607">MFRRNVKIGFRNLRITVAIGCSGKLGMNRNNMMSSVELLNISDHLILYSLSDQKMGVIIMKVLVMKILMLQALLSVRESRYMTTVGTHTCLLQVLYPVTCVFASTTRDHPIHLWDAASGELRCTYRAYDAVDEITTAFSIAFNPAGTK</sequence>
<dbReference type="AlphaFoldDB" id="A0A438JHP2"/>